<dbReference type="PANTHER" id="PTHR44688:SF16">
    <property type="entry name" value="DNA-BINDING TRANSCRIPTIONAL ACTIVATOR DEVR_DOSR"/>
    <property type="match status" value="1"/>
</dbReference>
<reference evidence="5 6" key="1">
    <citation type="submission" date="2019-02" db="EMBL/GenBank/DDBJ databases">
        <title>Corallincola luteus sp. nov., a marine bacterium isolated from surface sediment of Bohai Sea in China.</title>
        <authorList>
            <person name="Ren Q."/>
        </authorList>
    </citation>
    <scope>NUCLEOTIDE SEQUENCE [LARGE SCALE GENOMIC DNA]</scope>
    <source>
        <strain evidence="5 6">DASS28</strain>
    </source>
</reference>
<dbReference type="InterPro" id="IPR011990">
    <property type="entry name" value="TPR-like_helical_dom_sf"/>
</dbReference>
<dbReference type="EMBL" id="SJXE01000008">
    <property type="protein sequence ID" value="TCI02170.1"/>
    <property type="molecule type" value="Genomic_DNA"/>
</dbReference>
<dbReference type="SUPFAM" id="SSF46894">
    <property type="entry name" value="C-terminal effector domain of the bipartite response regulators"/>
    <property type="match status" value="1"/>
</dbReference>
<organism evidence="5 6">
    <name type="scientific">Corallincola luteus</name>
    <dbReference type="NCBI Taxonomy" id="1775177"/>
    <lineage>
        <taxon>Bacteria</taxon>
        <taxon>Pseudomonadati</taxon>
        <taxon>Pseudomonadota</taxon>
        <taxon>Gammaproteobacteria</taxon>
        <taxon>Alteromonadales</taxon>
        <taxon>Psychromonadaceae</taxon>
        <taxon>Corallincola</taxon>
    </lineage>
</organism>
<dbReference type="Proteomes" id="UP000292554">
    <property type="component" value="Unassembled WGS sequence"/>
</dbReference>
<dbReference type="InterPro" id="IPR059106">
    <property type="entry name" value="WHD_MalT"/>
</dbReference>
<keyword evidence="6" id="KW-1185">Reference proteome</keyword>
<dbReference type="InterPro" id="IPR036388">
    <property type="entry name" value="WH-like_DNA-bd_sf"/>
</dbReference>
<keyword evidence="1" id="KW-0805">Transcription regulation</keyword>
<dbReference type="Pfam" id="PF00196">
    <property type="entry name" value="GerE"/>
    <property type="match status" value="1"/>
</dbReference>
<protein>
    <recommendedName>
        <fullName evidence="4">HTH luxR-type domain-containing protein</fullName>
    </recommendedName>
</protein>
<gene>
    <name evidence="5" type="ORF">EZV61_14625</name>
</gene>
<dbReference type="SMART" id="SM00421">
    <property type="entry name" value="HTH_LUXR"/>
    <property type="match status" value="1"/>
</dbReference>
<keyword evidence="2" id="KW-0238">DNA-binding</keyword>
<sequence>MVIHAGAGYGKTTLVQQWLDSNDTMHACWYALDEEDNDQHLFVAYLVKAVDAQQPLSENLLNLSRSGCASPMLLVKRLAYELSVVVSPLYLFFDDFHRVDSYETLNLLRLLIDSTPANIRFVFTSRSELPAQLSRSLLSNSCFYLSAENLALLDSETEEYVCTNLKFVTDRKDIRELHRLVEGWIAGIKLMALTADSHSSFRQMIRQGTLSNSGLSGYLTCELLAALPRTVQQFLSDIAVVERFDFELASRLALSSDVTQCLSYMKRHQIFLVELDSEGKWFRLHHLVTEFLRERLKQQDLSRWQTLNGQVAKYYFDSGLYSDAVHHCELSSDVELAISFLTGTTELADRGLYSLLSRLFNMLPKDKRESNLKLMLDYSLVEILRGDLFLGKQHLGCCKKLLQQQCSGDADWGSYYANWAQYHLLRADYAESRGVANQALELLTVEHPAFHLAKLVLAAALYDLGEIEQAIICLRQHLPMLVEQRRLEGALWGYAFLSHLLMMNGQLSEAAVTNAAGADFARRYCLEYSDNMYFIHLFAGFIYLQQLELPTADQHLRQALQIADCLPQYFQEQLLPLRCRLQQIKGRQSEVTRLITEMEVRRVDAARTGLRIHFDELLTGYWLRQEQHHKLVDWLGEETTAKGYGEKYLVWLRQQARASQAMGENEKALRQYTFAVAEAERLRLALEQLYCLDALIHICAELQNDSLSGSLMLMVSLAAKQRNVAVFMYDKTFYLPRLKALVPSLEEGGVRVFAQRLLSVLRQGKQLTGKSQVPHAALLFGITAKEWRVLTLICDGLSNEQITEQTHTSINTLKSHIQRAYKKLGVRSRRQAIERVPALLIR</sequence>
<keyword evidence="3" id="KW-0804">Transcription</keyword>
<dbReference type="PANTHER" id="PTHR44688">
    <property type="entry name" value="DNA-BINDING TRANSCRIPTIONAL ACTIVATOR DEVR_DOSR"/>
    <property type="match status" value="1"/>
</dbReference>
<evidence type="ECO:0000313" key="5">
    <source>
        <dbReference type="EMBL" id="TCI02170.1"/>
    </source>
</evidence>
<proteinExistence type="predicted"/>
<dbReference type="RefSeq" id="WP_131416516.1">
    <property type="nucleotide sequence ID" value="NZ_SJXE01000008.1"/>
</dbReference>
<dbReference type="Pfam" id="PF25873">
    <property type="entry name" value="WHD_MalT"/>
    <property type="match status" value="1"/>
</dbReference>
<evidence type="ECO:0000256" key="2">
    <source>
        <dbReference type="ARBA" id="ARBA00023125"/>
    </source>
</evidence>
<evidence type="ECO:0000259" key="4">
    <source>
        <dbReference type="PROSITE" id="PS50043"/>
    </source>
</evidence>
<dbReference type="CDD" id="cd06170">
    <property type="entry name" value="LuxR_C_like"/>
    <property type="match status" value="1"/>
</dbReference>
<comment type="caution">
    <text evidence="5">The sequence shown here is derived from an EMBL/GenBank/DDBJ whole genome shotgun (WGS) entry which is preliminary data.</text>
</comment>
<dbReference type="SUPFAM" id="SSF52540">
    <property type="entry name" value="P-loop containing nucleoside triphosphate hydrolases"/>
    <property type="match status" value="1"/>
</dbReference>
<feature type="domain" description="HTH luxR-type" evidence="4">
    <location>
        <begin position="775"/>
        <end position="840"/>
    </location>
</feature>
<evidence type="ECO:0000313" key="6">
    <source>
        <dbReference type="Proteomes" id="UP000292554"/>
    </source>
</evidence>
<dbReference type="InterPro" id="IPR000792">
    <property type="entry name" value="Tscrpt_reg_LuxR_C"/>
</dbReference>
<evidence type="ECO:0000256" key="1">
    <source>
        <dbReference type="ARBA" id="ARBA00023015"/>
    </source>
</evidence>
<dbReference type="SUPFAM" id="SSF48452">
    <property type="entry name" value="TPR-like"/>
    <property type="match status" value="1"/>
</dbReference>
<dbReference type="InterPro" id="IPR027417">
    <property type="entry name" value="P-loop_NTPase"/>
</dbReference>
<name>A0ABY2AJM0_9GAMM</name>
<dbReference type="PROSITE" id="PS50043">
    <property type="entry name" value="HTH_LUXR_2"/>
    <property type="match status" value="1"/>
</dbReference>
<dbReference type="InterPro" id="IPR016032">
    <property type="entry name" value="Sig_transdc_resp-reg_C-effctor"/>
</dbReference>
<evidence type="ECO:0000256" key="3">
    <source>
        <dbReference type="ARBA" id="ARBA00023163"/>
    </source>
</evidence>
<accession>A0ABY2AJM0</accession>
<dbReference type="PRINTS" id="PR00038">
    <property type="entry name" value="HTHLUXR"/>
</dbReference>
<dbReference type="Gene3D" id="1.25.40.10">
    <property type="entry name" value="Tetratricopeptide repeat domain"/>
    <property type="match status" value="1"/>
</dbReference>
<dbReference type="Gene3D" id="1.10.10.10">
    <property type="entry name" value="Winged helix-like DNA-binding domain superfamily/Winged helix DNA-binding domain"/>
    <property type="match status" value="1"/>
</dbReference>